<feature type="chain" id="PRO_5019718427" description="Allene oxide cyclase barrel-like domain-containing protein" evidence="1">
    <location>
        <begin position="32"/>
        <end position="163"/>
    </location>
</feature>
<organism evidence="2 3">
    <name type="scientific">Saccharothrix australiensis</name>
    <dbReference type="NCBI Taxonomy" id="2072"/>
    <lineage>
        <taxon>Bacteria</taxon>
        <taxon>Bacillati</taxon>
        <taxon>Actinomycetota</taxon>
        <taxon>Actinomycetes</taxon>
        <taxon>Pseudonocardiales</taxon>
        <taxon>Pseudonocardiaceae</taxon>
        <taxon>Saccharothrix</taxon>
    </lineage>
</organism>
<dbReference type="Proteomes" id="UP000282084">
    <property type="component" value="Unassembled WGS sequence"/>
</dbReference>
<feature type="signal peptide" evidence="1">
    <location>
        <begin position="1"/>
        <end position="31"/>
    </location>
</feature>
<accession>A0A495W9G0</accession>
<reference evidence="2 3" key="1">
    <citation type="submission" date="2018-10" db="EMBL/GenBank/DDBJ databases">
        <title>Sequencing the genomes of 1000 actinobacteria strains.</title>
        <authorList>
            <person name="Klenk H.-P."/>
        </authorList>
    </citation>
    <scope>NUCLEOTIDE SEQUENCE [LARGE SCALE GENOMIC DNA]</scope>
    <source>
        <strain evidence="2 3">DSM 43800</strain>
    </source>
</reference>
<keyword evidence="3" id="KW-1185">Reference proteome</keyword>
<proteinExistence type="predicted"/>
<evidence type="ECO:0000313" key="3">
    <source>
        <dbReference type="Proteomes" id="UP000282084"/>
    </source>
</evidence>
<dbReference type="AlphaFoldDB" id="A0A495W9G0"/>
<evidence type="ECO:0000313" key="2">
    <source>
        <dbReference type="EMBL" id="RKT57385.1"/>
    </source>
</evidence>
<evidence type="ECO:0008006" key="4">
    <source>
        <dbReference type="Google" id="ProtNLM"/>
    </source>
</evidence>
<evidence type="ECO:0000256" key="1">
    <source>
        <dbReference type="SAM" id="SignalP"/>
    </source>
</evidence>
<comment type="caution">
    <text evidence="2">The sequence shown here is derived from an EMBL/GenBank/DDBJ whole genome shotgun (WGS) entry which is preliminary data.</text>
</comment>
<gene>
    <name evidence="2" type="ORF">C8E97_6105</name>
</gene>
<name>A0A495W9G0_9PSEU</name>
<sequence>MFRSSTVRNRVLAALAAIALLVFGAAQMASAGPVGAQGAPSFEQPPLSAAAQEQAKLVGVRSAQVTPQLVYAVVDNGTLTGQNFGASGAARIGVGTYEVFFGASDITRGAYVATLGLPGNVGASPSGEVNVVGRIDTANGLFIQTFDSAGALADRSFHVHVAF</sequence>
<dbReference type="EMBL" id="RBXO01000001">
    <property type="protein sequence ID" value="RKT57385.1"/>
    <property type="molecule type" value="Genomic_DNA"/>
</dbReference>
<dbReference type="RefSeq" id="WP_170212041.1">
    <property type="nucleotide sequence ID" value="NZ_RBXO01000001.1"/>
</dbReference>
<keyword evidence="1" id="KW-0732">Signal</keyword>
<protein>
    <recommendedName>
        <fullName evidence="4">Allene oxide cyclase barrel-like domain-containing protein</fullName>
    </recommendedName>
</protein>